<sequence length="394" mass="45672">MENTLQKTFSIESLDVNSLPELQGLKEKQIQIRDSNPYVEITDNKTYEEAKKARTTLVSARTDIEKQEKVISKKINDFKSAVKDVHIELINITKPSEDKQQDEVRRYEAVKEAEKAEKERLEQERINKIKTIIDTIISDANYRIKNLAFADIASLSADLEENVYKIDVAQFEEFELDFNEKLIQVKNNLSEKIQALTEAENQRLEKLRLEEEAKRLAEERAEIERKRKEDEEKLAAERKAEEDRLAKIKADQEAELQKERDRIASEKAKQDEELAAKQAEIEAENKKIQDEKNRLAKIESDRIAKEESERKAKEEEERKVKEAAEAEERAKAEAARLEELKPDKQKIVEYLNSIGATIDRPKISNADLESLLDSEMVKIIEQIQSSTQTISNFK</sequence>
<reference evidence="4" key="2">
    <citation type="submission" date="2016-06" db="EMBL/GenBank/DDBJ databases">
        <authorList>
            <person name="Nicholson A.C."/>
        </authorList>
    </citation>
    <scope>NUCLEOTIDE SEQUENCE [LARGE SCALE GENOMIC DNA]</scope>
    <source>
        <strain evidence="4">E6809</strain>
    </source>
</reference>
<dbReference type="EMBL" id="CP014339">
    <property type="protein sequence ID" value="AQX52459.1"/>
    <property type="molecule type" value="Genomic_DNA"/>
</dbReference>
<evidence type="ECO:0000313" key="5">
    <source>
        <dbReference type="Proteomes" id="UP000189738"/>
    </source>
</evidence>
<feature type="coiled-coil region" evidence="1">
    <location>
        <begin position="97"/>
        <end position="131"/>
    </location>
</feature>
<organism evidence="4">
    <name type="scientific">Elizabethkingia anophelis</name>
    <dbReference type="NCBI Taxonomy" id="1117645"/>
    <lineage>
        <taxon>Bacteria</taxon>
        <taxon>Pseudomonadati</taxon>
        <taxon>Bacteroidota</taxon>
        <taxon>Flavobacteriia</taxon>
        <taxon>Flavobacteriales</taxon>
        <taxon>Weeksellaceae</taxon>
        <taxon>Elizabethkingia</taxon>
    </lineage>
</organism>
<dbReference type="RefSeq" id="WP_078720287.1">
    <property type="nucleotide sequence ID" value="NZ_CP014339.1"/>
</dbReference>
<evidence type="ECO:0000256" key="2">
    <source>
        <dbReference type="SAM" id="MobiDB-lite"/>
    </source>
</evidence>
<dbReference type="EMBL" id="MAHS01000016">
    <property type="protein sequence ID" value="OPB47224.1"/>
    <property type="molecule type" value="Genomic_DNA"/>
</dbReference>
<feature type="region of interest" description="Disordered" evidence="2">
    <location>
        <begin position="250"/>
        <end position="328"/>
    </location>
</feature>
<dbReference type="AlphaFoldDB" id="A0A494J1Q9"/>
<dbReference type="Proteomes" id="UP000189738">
    <property type="component" value="Chromosome"/>
</dbReference>
<evidence type="ECO:0000256" key="1">
    <source>
        <dbReference type="SAM" id="Coils"/>
    </source>
</evidence>
<proteinExistence type="predicted"/>
<evidence type="ECO:0000313" key="3">
    <source>
        <dbReference type="EMBL" id="AQX52459.1"/>
    </source>
</evidence>
<protein>
    <submittedName>
        <fullName evidence="4">Uncharacterized protein</fullName>
    </submittedName>
</protein>
<keyword evidence="1" id="KW-0175">Coiled coil</keyword>
<evidence type="ECO:0000313" key="4">
    <source>
        <dbReference type="EMBL" id="OPB47224.1"/>
    </source>
</evidence>
<accession>A0A494J1Q9</accession>
<reference evidence="3 5" key="1">
    <citation type="submission" date="2016-02" db="EMBL/GenBank/DDBJ databases">
        <authorList>
            <person name="Nicholson A.C."/>
            <person name="Humrighouse B.W."/>
            <person name="Loparev V."/>
            <person name="Emery B."/>
            <person name="Graziano J."/>
            <person name="McQuiston J.R."/>
        </authorList>
    </citation>
    <scope>NUCLEOTIDE SEQUENCE [LARGE SCALE GENOMIC DNA]</scope>
    <source>
        <strain evidence="3 5">E6809</strain>
    </source>
</reference>
<name>A0A494J1Q9_9FLAO</name>
<gene>
    <name evidence="3" type="ORF">AYC66_18025</name>
    <name evidence="4" type="ORF">BAY09_08510</name>
</gene>